<evidence type="ECO:0000313" key="2">
    <source>
        <dbReference type="Proteomes" id="UP001497482"/>
    </source>
</evidence>
<keyword evidence="2" id="KW-1185">Reference proteome</keyword>
<dbReference type="EMBL" id="OZ035829">
    <property type="protein sequence ID" value="CAL1610727.1"/>
    <property type="molecule type" value="Genomic_DNA"/>
</dbReference>
<gene>
    <name evidence="1" type="ORF">KC01_LOCUS37287</name>
</gene>
<evidence type="ECO:0000313" key="1">
    <source>
        <dbReference type="EMBL" id="CAL1610727.1"/>
    </source>
</evidence>
<accession>A0AAV2MBI7</accession>
<organism evidence="1 2">
    <name type="scientific">Knipowitschia caucasica</name>
    <name type="common">Caucasian dwarf goby</name>
    <name type="synonym">Pomatoschistus caucasicus</name>
    <dbReference type="NCBI Taxonomy" id="637954"/>
    <lineage>
        <taxon>Eukaryota</taxon>
        <taxon>Metazoa</taxon>
        <taxon>Chordata</taxon>
        <taxon>Craniata</taxon>
        <taxon>Vertebrata</taxon>
        <taxon>Euteleostomi</taxon>
        <taxon>Actinopterygii</taxon>
        <taxon>Neopterygii</taxon>
        <taxon>Teleostei</taxon>
        <taxon>Neoteleostei</taxon>
        <taxon>Acanthomorphata</taxon>
        <taxon>Gobiaria</taxon>
        <taxon>Gobiiformes</taxon>
        <taxon>Gobioidei</taxon>
        <taxon>Gobiidae</taxon>
        <taxon>Gobiinae</taxon>
        <taxon>Knipowitschia</taxon>
    </lineage>
</organism>
<name>A0AAV2MBI7_KNICA</name>
<dbReference type="AlphaFoldDB" id="A0AAV2MBI7"/>
<reference evidence="1 2" key="1">
    <citation type="submission" date="2024-04" db="EMBL/GenBank/DDBJ databases">
        <authorList>
            <person name="Waldvogel A.-M."/>
            <person name="Schoenle A."/>
        </authorList>
    </citation>
    <scope>NUCLEOTIDE SEQUENCE [LARGE SCALE GENOMIC DNA]</scope>
</reference>
<protein>
    <submittedName>
        <fullName evidence="1">Uncharacterized protein</fullName>
    </submittedName>
</protein>
<proteinExistence type="predicted"/>
<dbReference type="Proteomes" id="UP001497482">
    <property type="component" value="Chromosome 7"/>
</dbReference>
<sequence length="92" mass="10328">MEIKTNPGCAANLKTLTEELITNATALLEEIQEMVDHCSFIRTLRSHKKEQSVCAATIREDGETLVIDGFRFEDAASREDLGRQNTTRENNS</sequence>